<dbReference type="Proteomes" id="UP000708208">
    <property type="component" value="Unassembled WGS sequence"/>
</dbReference>
<evidence type="ECO:0000313" key="1">
    <source>
        <dbReference type="EMBL" id="CAG7722640.1"/>
    </source>
</evidence>
<dbReference type="EMBL" id="CAJVCH010091164">
    <property type="protein sequence ID" value="CAG7722640.1"/>
    <property type="molecule type" value="Genomic_DNA"/>
</dbReference>
<keyword evidence="2" id="KW-1185">Reference proteome</keyword>
<organism evidence="1 2">
    <name type="scientific">Allacma fusca</name>
    <dbReference type="NCBI Taxonomy" id="39272"/>
    <lineage>
        <taxon>Eukaryota</taxon>
        <taxon>Metazoa</taxon>
        <taxon>Ecdysozoa</taxon>
        <taxon>Arthropoda</taxon>
        <taxon>Hexapoda</taxon>
        <taxon>Collembola</taxon>
        <taxon>Symphypleona</taxon>
        <taxon>Sminthuridae</taxon>
        <taxon>Allacma</taxon>
    </lineage>
</organism>
<protein>
    <submittedName>
        <fullName evidence="1">Uncharacterized protein</fullName>
    </submittedName>
</protein>
<proteinExistence type="predicted"/>
<comment type="caution">
    <text evidence="1">The sequence shown here is derived from an EMBL/GenBank/DDBJ whole genome shotgun (WGS) entry which is preliminary data.</text>
</comment>
<feature type="non-terminal residue" evidence="1">
    <location>
        <position position="1"/>
    </location>
</feature>
<name>A0A8J2JVD8_9HEXA</name>
<dbReference type="AlphaFoldDB" id="A0A8J2JVD8"/>
<sequence>MIITEKCVFTVDKEEGLTLI</sequence>
<reference evidence="1" key="1">
    <citation type="submission" date="2021-06" db="EMBL/GenBank/DDBJ databases">
        <authorList>
            <person name="Hodson N. C."/>
            <person name="Mongue J. A."/>
            <person name="Jaron S. K."/>
        </authorList>
    </citation>
    <scope>NUCLEOTIDE SEQUENCE</scope>
</reference>
<accession>A0A8J2JVD8</accession>
<evidence type="ECO:0000313" key="2">
    <source>
        <dbReference type="Proteomes" id="UP000708208"/>
    </source>
</evidence>
<gene>
    <name evidence="1" type="ORF">AFUS01_LOCUS11767</name>
</gene>